<feature type="region of interest" description="Disordered" evidence="4">
    <location>
        <begin position="225"/>
        <end position="244"/>
    </location>
</feature>
<dbReference type="InterPro" id="IPR036322">
    <property type="entry name" value="WD40_repeat_dom_sf"/>
</dbReference>
<dbReference type="OrthoDB" id="1667587at2759"/>
<accession>D7G3N5</accession>
<dbReference type="InterPro" id="IPR048720">
    <property type="entry name" value="PROPPIN"/>
</dbReference>
<keyword evidence="2" id="KW-0677">Repeat</keyword>
<evidence type="ECO:0000256" key="4">
    <source>
        <dbReference type="SAM" id="MobiDB-lite"/>
    </source>
</evidence>
<dbReference type="EMBL" id="FN649760">
    <property type="protein sequence ID" value="CBJ49288.1"/>
    <property type="molecule type" value="Genomic_DNA"/>
</dbReference>
<dbReference type="STRING" id="2880.D7G3N5"/>
<dbReference type="FunCoup" id="D7G3N5">
    <property type="interactions" value="334"/>
</dbReference>
<sequence length="244" mass="27505">MSSMSLSNNQKNELLFVGFNQDYGCFACGTDNGFRIYNVDPFRETFRRVFSNGGIGIVEMLFRCNLLALVGGGRNPRYPPNKVMIWDDHQSRCIGELSFRSEVKAVRLRRDRVVVVLAQRIYVYRFSDLHLLDRINTIRNDQGLVALCADASNMVLACPGISRGHVNVELYDLRRSTLIPAHESELAQLALSMDGKMVATASSRGTLLRVFDTDTGSLLHELRRGMDRAERRTSRRGWEGRGGA</sequence>
<organism evidence="5 6">
    <name type="scientific">Ectocarpus siliculosus</name>
    <name type="common">Brown alga</name>
    <name type="synonym">Conferva siliculosa</name>
    <dbReference type="NCBI Taxonomy" id="2880"/>
    <lineage>
        <taxon>Eukaryota</taxon>
        <taxon>Sar</taxon>
        <taxon>Stramenopiles</taxon>
        <taxon>Ochrophyta</taxon>
        <taxon>PX clade</taxon>
        <taxon>Phaeophyceae</taxon>
        <taxon>Ectocarpales</taxon>
        <taxon>Ectocarpaceae</taxon>
        <taxon>Ectocarpus</taxon>
    </lineage>
</organism>
<dbReference type="AlphaFoldDB" id="D7G3N5"/>
<dbReference type="InterPro" id="IPR015943">
    <property type="entry name" value="WD40/YVTN_repeat-like_dom_sf"/>
</dbReference>
<dbReference type="PANTHER" id="PTHR11227">
    <property type="entry name" value="WD-REPEAT PROTEIN INTERACTING WITH PHOSPHOINOSIDES WIPI -RELATED"/>
    <property type="match status" value="1"/>
</dbReference>
<comment type="similarity">
    <text evidence="3">Belongs to the WD repeat PROPPIN family.</text>
</comment>
<name>D7G3N5_ECTSI</name>
<evidence type="ECO:0000256" key="1">
    <source>
        <dbReference type="ARBA" id="ARBA00022574"/>
    </source>
</evidence>
<dbReference type="SUPFAM" id="SSF50978">
    <property type="entry name" value="WD40 repeat-like"/>
    <property type="match status" value="1"/>
</dbReference>
<keyword evidence="1" id="KW-0853">WD repeat</keyword>
<protein>
    <recommendedName>
        <fullName evidence="7">WD repeat domain phosphoinositide-interacting protein 3</fullName>
    </recommendedName>
</protein>
<evidence type="ECO:0000313" key="6">
    <source>
        <dbReference type="Proteomes" id="UP000002630"/>
    </source>
</evidence>
<evidence type="ECO:0000313" key="5">
    <source>
        <dbReference type="EMBL" id="CBJ49288.1"/>
    </source>
</evidence>
<dbReference type="eggNOG" id="KOG2111">
    <property type="taxonomic scope" value="Eukaryota"/>
</dbReference>
<gene>
    <name evidence="5" type="ORF">Esi_0515_0001</name>
</gene>
<dbReference type="InParanoid" id="D7G3N5"/>
<reference evidence="5 6" key="1">
    <citation type="journal article" date="2010" name="Nature">
        <title>The Ectocarpus genome and the independent evolution of multicellularity in brown algae.</title>
        <authorList>
            <person name="Cock J.M."/>
            <person name="Sterck L."/>
            <person name="Rouze P."/>
            <person name="Scornet D."/>
            <person name="Allen A.E."/>
            <person name="Amoutzias G."/>
            <person name="Anthouard V."/>
            <person name="Artiguenave F."/>
            <person name="Aury J.M."/>
            <person name="Badger J.H."/>
            <person name="Beszteri B."/>
            <person name="Billiau K."/>
            <person name="Bonnet E."/>
            <person name="Bothwell J.H."/>
            <person name="Bowler C."/>
            <person name="Boyen C."/>
            <person name="Brownlee C."/>
            <person name="Carrano C.J."/>
            <person name="Charrier B."/>
            <person name="Cho G.Y."/>
            <person name="Coelho S.M."/>
            <person name="Collen J."/>
            <person name="Corre E."/>
            <person name="Da Silva C."/>
            <person name="Delage L."/>
            <person name="Delaroque N."/>
            <person name="Dittami S.M."/>
            <person name="Doulbeau S."/>
            <person name="Elias M."/>
            <person name="Farnham G."/>
            <person name="Gachon C.M."/>
            <person name="Gschloessl B."/>
            <person name="Heesch S."/>
            <person name="Jabbari K."/>
            <person name="Jubin C."/>
            <person name="Kawai H."/>
            <person name="Kimura K."/>
            <person name="Kloareg B."/>
            <person name="Kupper F.C."/>
            <person name="Lang D."/>
            <person name="Le Bail A."/>
            <person name="Leblanc C."/>
            <person name="Lerouge P."/>
            <person name="Lohr M."/>
            <person name="Lopez P.J."/>
            <person name="Martens C."/>
            <person name="Maumus F."/>
            <person name="Michel G."/>
            <person name="Miranda-Saavedra D."/>
            <person name="Morales J."/>
            <person name="Moreau H."/>
            <person name="Motomura T."/>
            <person name="Nagasato C."/>
            <person name="Napoli C.A."/>
            <person name="Nelson D.R."/>
            <person name="Nyvall-Collen P."/>
            <person name="Peters A.F."/>
            <person name="Pommier C."/>
            <person name="Potin P."/>
            <person name="Poulain J."/>
            <person name="Quesneville H."/>
            <person name="Read B."/>
            <person name="Rensing S.A."/>
            <person name="Ritter A."/>
            <person name="Rousvoal S."/>
            <person name="Samanta M."/>
            <person name="Samson G."/>
            <person name="Schroeder D.C."/>
            <person name="Segurens B."/>
            <person name="Strittmatter M."/>
            <person name="Tonon T."/>
            <person name="Tregear J.W."/>
            <person name="Valentin K."/>
            <person name="von Dassow P."/>
            <person name="Yamagishi T."/>
            <person name="Van de Peer Y."/>
            <person name="Wincker P."/>
        </authorList>
    </citation>
    <scope>NUCLEOTIDE SEQUENCE [LARGE SCALE GENOMIC DNA]</scope>
    <source>
        <strain evidence="6">Ec32 / CCAP1310/4</strain>
    </source>
</reference>
<evidence type="ECO:0008006" key="7">
    <source>
        <dbReference type="Google" id="ProtNLM"/>
    </source>
</evidence>
<dbReference type="Gene3D" id="2.130.10.10">
    <property type="entry name" value="YVTN repeat-like/Quinoprotein amine dehydrogenase"/>
    <property type="match status" value="1"/>
</dbReference>
<evidence type="ECO:0000256" key="3">
    <source>
        <dbReference type="ARBA" id="ARBA00025740"/>
    </source>
</evidence>
<keyword evidence="6" id="KW-1185">Reference proteome</keyword>
<dbReference type="Pfam" id="PF21032">
    <property type="entry name" value="PROPPIN"/>
    <property type="match status" value="1"/>
</dbReference>
<evidence type="ECO:0000256" key="2">
    <source>
        <dbReference type="ARBA" id="ARBA00022737"/>
    </source>
</evidence>
<proteinExistence type="inferred from homology"/>
<dbReference type="Proteomes" id="UP000002630">
    <property type="component" value="Unassembled WGS sequence"/>
</dbReference>